<evidence type="ECO:0000259" key="7">
    <source>
        <dbReference type="Pfam" id="PF00892"/>
    </source>
</evidence>
<feature type="domain" description="EamA" evidence="7">
    <location>
        <begin position="19"/>
        <end position="149"/>
    </location>
</feature>
<feature type="transmembrane region" description="Helical" evidence="6">
    <location>
        <begin position="104"/>
        <end position="125"/>
    </location>
</feature>
<feature type="transmembrane region" description="Helical" evidence="6">
    <location>
        <begin position="271"/>
        <end position="289"/>
    </location>
</feature>
<feature type="transmembrane region" description="Helical" evidence="6">
    <location>
        <begin position="132"/>
        <end position="149"/>
    </location>
</feature>
<feature type="transmembrane region" description="Helical" evidence="6">
    <location>
        <begin position="189"/>
        <end position="210"/>
    </location>
</feature>
<accession>A0ABX7B5M4</accession>
<dbReference type="Proteomes" id="UP000595197">
    <property type="component" value="Chromosome"/>
</dbReference>
<evidence type="ECO:0000313" key="8">
    <source>
        <dbReference type="EMBL" id="QQP89646.1"/>
    </source>
</evidence>
<evidence type="ECO:0000256" key="5">
    <source>
        <dbReference type="ARBA" id="ARBA00023136"/>
    </source>
</evidence>
<evidence type="ECO:0000313" key="9">
    <source>
        <dbReference type="Proteomes" id="UP000595197"/>
    </source>
</evidence>
<evidence type="ECO:0000256" key="6">
    <source>
        <dbReference type="SAM" id="Phobius"/>
    </source>
</evidence>
<dbReference type="SUPFAM" id="SSF103481">
    <property type="entry name" value="Multidrug resistance efflux transporter EmrE"/>
    <property type="match status" value="2"/>
</dbReference>
<proteinExistence type="inferred from homology"/>
<comment type="similarity">
    <text evidence="2">Belongs to the drug/metabolite transporter (DMT) superfamily. 10 TMS drug/metabolite exporter (DME) (TC 2.A.7.3) family.</text>
</comment>
<feature type="transmembrane region" description="Helical" evidence="6">
    <location>
        <begin position="216"/>
        <end position="234"/>
    </location>
</feature>
<dbReference type="EMBL" id="CP067420">
    <property type="protein sequence ID" value="QQP89646.1"/>
    <property type="molecule type" value="Genomic_DNA"/>
</dbReference>
<feature type="transmembrane region" description="Helical" evidence="6">
    <location>
        <begin position="20"/>
        <end position="37"/>
    </location>
</feature>
<keyword evidence="4 6" id="KW-1133">Transmembrane helix</keyword>
<evidence type="ECO:0000256" key="1">
    <source>
        <dbReference type="ARBA" id="ARBA00004141"/>
    </source>
</evidence>
<evidence type="ECO:0000256" key="2">
    <source>
        <dbReference type="ARBA" id="ARBA00009853"/>
    </source>
</evidence>
<protein>
    <submittedName>
        <fullName evidence="8">DMT family transporter</fullName>
    </submittedName>
</protein>
<feature type="transmembrane region" description="Helical" evidence="6">
    <location>
        <begin position="155"/>
        <end position="177"/>
    </location>
</feature>
<feature type="transmembrane region" description="Helical" evidence="6">
    <location>
        <begin position="78"/>
        <end position="98"/>
    </location>
</feature>
<dbReference type="PANTHER" id="PTHR22911">
    <property type="entry name" value="ACYL-MALONYL CONDENSING ENZYME-RELATED"/>
    <property type="match status" value="1"/>
</dbReference>
<comment type="subcellular location">
    <subcellularLocation>
        <location evidence="1">Membrane</location>
        <topology evidence="1">Multi-pass membrane protein</topology>
    </subcellularLocation>
</comment>
<name>A0ABX7B5M4_9PROT</name>
<dbReference type="RefSeq" id="WP_201076118.1">
    <property type="nucleotide sequence ID" value="NZ_CP067420.1"/>
</dbReference>
<gene>
    <name evidence="8" type="ORF">IGS68_27400</name>
</gene>
<evidence type="ECO:0000256" key="4">
    <source>
        <dbReference type="ARBA" id="ARBA00022989"/>
    </source>
</evidence>
<dbReference type="InterPro" id="IPR037185">
    <property type="entry name" value="EmrE-like"/>
</dbReference>
<dbReference type="PANTHER" id="PTHR22911:SF6">
    <property type="entry name" value="SOLUTE CARRIER FAMILY 35 MEMBER G1"/>
    <property type="match status" value="1"/>
</dbReference>
<evidence type="ECO:0000256" key="3">
    <source>
        <dbReference type="ARBA" id="ARBA00022692"/>
    </source>
</evidence>
<feature type="transmembrane region" description="Helical" evidence="6">
    <location>
        <begin position="49"/>
        <end position="66"/>
    </location>
</feature>
<dbReference type="Pfam" id="PF00892">
    <property type="entry name" value="EamA"/>
    <property type="match status" value="2"/>
</dbReference>
<organism evidence="8 9">
    <name type="scientific">Skermanella cutis</name>
    <dbReference type="NCBI Taxonomy" id="2775420"/>
    <lineage>
        <taxon>Bacteria</taxon>
        <taxon>Pseudomonadati</taxon>
        <taxon>Pseudomonadota</taxon>
        <taxon>Alphaproteobacteria</taxon>
        <taxon>Rhodospirillales</taxon>
        <taxon>Azospirillaceae</taxon>
        <taxon>Skermanella</taxon>
    </lineage>
</organism>
<dbReference type="InterPro" id="IPR000620">
    <property type="entry name" value="EamA_dom"/>
</dbReference>
<reference evidence="8" key="1">
    <citation type="submission" date="2021-02" db="EMBL/GenBank/DDBJ databases">
        <title>Skermanella TT6 skin isolate.</title>
        <authorList>
            <person name="Lee K."/>
            <person name="Ganzorig M."/>
        </authorList>
    </citation>
    <scope>NUCLEOTIDE SEQUENCE</scope>
    <source>
        <strain evidence="8">TT6</strain>
    </source>
</reference>
<keyword evidence="5 6" id="KW-0472">Membrane</keyword>
<feature type="domain" description="EamA" evidence="7">
    <location>
        <begin position="160"/>
        <end position="287"/>
    </location>
</feature>
<keyword evidence="9" id="KW-1185">Reference proteome</keyword>
<keyword evidence="3 6" id="KW-0812">Transmembrane</keyword>
<sequence>MAFFSTRLFPSKLSVTVEGALWMVTAAALFSVLNLLIRHASTELHPFQVTFFRNFFSLAFMLPWLMRAGLGGLRTRKWGLYSTRALTGLAAMLTWFYAISVMPLAEAVALNFTTPLFATVGAALFLGEVVRLRRWTATVVGFLGVLVIVRPDADAIDLMAVLVLVSACFSAASALQVKALARTESTTAMVTYMVLFLTPMSLVPALFVWSWPSWGMLVWLVAMGGVATLGHLSLTRAFHMADASAMMPFDYTKLPFAALLGYVMFGETMDLWSWVGAGIIAGSTIYIAQREASLARRERTAAAASASVRDPGR</sequence>